<reference evidence="2 3" key="1">
    <citation type="submission" date="2016-12" db="EMBL/GenBank/DDBJ databases">
        <title>Diversity of luminous bacteria.</title>
        <authorList>
            <person name="Yoshizawa S."/>
            <person name="Kogure K."/>
        </authorList>
    </citation>
    <scope>NUCLEOTIDE SEQUENCE [LARGE SCALE GENOMIC DNA]</scope>
    <source>
        <strain evidence="2 3">LC1-200</strain>
    </source>
</reference>
<feature type="transmembrane region" description="Helical" evidence="1">
    <location>
        <begin position="12"/>
        <end position="32"/>
    </location>
</feature>
<keyword evidence="1" id="KW-1133">Transmembrane helix</keyword>
<evidence type="ECO:0000313" key="3">
    <source>
        <dbReference type="Proteomes" id="UP000238730"/>
    </source>
</evidence>
<keyword evidence="1" id="KW-0472">Membrane</keyword>
<dbReference type="Pfam" id="PF07963">
    <property type="entry name" value="N_methyl"/>
    <property type="match status" value="1"/>
</dbReference>
<dbReference type="AlphaFoldDB" id="A0A2S7W1N2"/>
<dbReference type="InterPro" id="IPR012902">
    <property type="entry name" value="N_methyl_site"/>
</dbReference>
<dbReference type="NCBIfam" id="TIGR02532">
    <property type="entry name" value="IV_pilin_GFxxxE"/>
    <property type="match status" value="1"/>
</dbReference>
<proteinExistence type="predicted"/>
<comment type="caution">
    <text evidence="2">The sequence shown here is derived from an EMBL/GenBank/DDBJ whole genome shotgun (WGS) entry which is preliminary data.</text>
</comment>
<evidence type="ECO:0000313" key="2">
    <source>
        <dbReference type="EMBL" id="PQJ67978.1"/>
    </source>
</evidence>
<organism evidence="2 3">
    <name type="scientific">Photobacterium angustum</name>
    <dbReference type="NCBI Taxonomy" id="661"/>
    <lineage>
        <taxon>Bacteria</taxon>
        <taxon>Pseudomonadati</taxon>
        <taxon>Pseudomonadota</taxon>
        <taxon>Gammaproteobacteria</taxon>
        <taxon>Vibrionales</taxon>
        <taxon>Vibrionaceae</taxon>
        <taxon>Photobacterium</taxon>
    </lineage>
</organism>
<dbReference type="Proteomes" id="UP000238730">
    <property type="component" value="Unassembled WGS sequence"/>
</dbReference>
<gene>
    <name evidence="2" type="ORF">BTO08_11645</name>
</gene>
<evidence type="ECO:0000256" key="1">
    <source>
        <dbReference type="SAM" id="Phobius"/>
    </source>
</evidence>
<dbReference type="OrthoDB" id="9788802at2"/>
<name>A0A2S7W1N2_PHOAN</name>
<keyword evidence="1" id="KW-0812">Transmembrane</keyword>
<dbReference type="EMBL" id="MSCJ01000001">
    <property type="protein sequence ID" value="PQJ67978.1"/>
    <property type="molecule type" value="Genomic_DNA"/>
</dbReference>
<accession>A0A2S7W1N2</accession>
<sequence length="242" mass="26890">MAKPRGFTLFEMVIAIVVLSIIMIGIGSYIAIGVKGYTNTVDRERLQSQARFLVARMTKEIRHAAPNSLSYTSNCLSFYPIIAPAVYYDSLSNNSNTIAITPLRFSTNWSNSGNFVAVGFASSEQYKNNTIAVRSITAPASKDETYQLTLTSPIKDASSPGKRLYLYKDKISYCQSGKTIVRKVNDELEGVLMAENIDKFIPHVQTTGLNSNAIALFSIQYLDLRTQEKSDYNHSVQVMNVL</sequence>
<dbReference type="RefSeq" id="WP_105061035.1">
    <property type="nucleotide sequence ID" value="NZ_MSCJ01000001.1"/>
</dbReference>
<protein>
    <submittedName>
        <fullName evidence="2">Type IV prepilin, MshO</fullName>
    </submittedName>
</protein>